<evidence type="ECO:0000313" key="10">
    <source>
        <dbReference type="Proteomes" id="UP001164733"/>
    </source>
</evidence>
<dbReference type="Proteomes" id="UP001164733">
    <property type="component" value="Chromosome"/>
</dbReference>
<dbReference type="RefSeq" id="WP_216125875.1">
    <property type="nucleotide sequence ID" value="NZ_CP086239.1"/>
</dbReference>
<dbReference type="InterPro" id="IPR000515">
    <property type="entry name" value="MetI-like"/>
</dbReference>
<feature type="transmembrane region" description="Helical" evidence="7">
    <location>
        <begin position="21"/>
        <end position="43"/>
    </location>
</feature>
<protein>
    <submittedName>
        <fullName evidence="9">Carbohydrate ABC transporter permease</fullName>
    </submittedName>
</protein>
<evidence type="ECO:0000256" key="4">
    <source>
        <dbReference type="ARBA" id="ARBA00022692"/>
    </source>
</evidence>
<feature type="domain" description="ABC transmembrane type-1" evidence="8">
    <location>
        <begin position="83"/>
        <end position="277"/>
    </location>
</feature>
<feature type="transmembrane region" description="Helical" evidence="7">
    <location>
        <begin position="118"/>
        <end position="139"/>
    </location>
</feature>
<dbReference type="GO" id="GO:0005886">
    <property type="term" value="C:plasma membrane"/>
    <property type="evidence" value="ECO:0007669"/>
    <property type="project" value="UniProtKB-SubCell"/>
</dbReference>
<proteinExistence type="inferred from homology"/>
<sequence length="287" mass="32655">MGTLLTKFKHRTTLKKSKVNKILLTIFMILFAILMIIPFILMISASFKHSAVAFANIFEVIPKNIYLGNYEALLKDPLYFKWFLNSVFVVILTIALKIVVVSMAAYAFARLRFKHRDLLFVIIMSAMMISPDTTIVPRYLLYRSMGLTDSLWVLIVPSLFGVYFVFLLRQFFMAIPMELSEAALIDGCSHFKIYRSIILPLAKPAIMTMVLFIFIWSWNDYINPSVFITPIEKQVLTVGLQSFQSEYSADTSLQMAGVCIAVLPIIILFSCIQKYFVEGISSTGIKG</sequence>
<feature type="transmembrane region" description="Helical" evidence="7">
    <location>
        <begin position="82"/>
        <end position="106"/>
    </location>
</feature>
<evidence type="ECO:0000256" key="2">
    <source>
        <dbReference type="ARBA" id="ARBA00022448"/>
    </source>
</evidence>
<comment type="subcellular location">
    <subcellularLocation>
        <location evidence="1 7">Cell membrane</location>
        <topology evidence="1 7">Multi-pass membrane protein</topology>
    </subcellularLocation>
</comment>
<keyword evidence="2 7" id="KW-0813">Transport</keyword>
<evidence type="ECO:0000256" key="5">
    <source>
        <dbReference type="ARBA" id="ARBA00022989"/>
    </source>
</evidence>
<dbReference type="PANTHER" id="PTHR43744">
    <property type="entry name" value="ABC TRANSPORTER PERMEASE PROTEIN MG189-RELATED-RELATED"/>
    <property type="match status" value="1"/>
</dbReference>
<keyword evidence="3" id="KW-1003">Cell membrane</keyword>
<feature type="transmembrane region" description="Helical" evidence="7">
    <location>
        <begin position="253"/>
        <end position="272"/>
    </location>
</feature>
<keyword evidence="4 7" id="KW-0812">Transmembrane</keyword>
<gene>
    <name evidence="9" type="ORF">LL038_10715</name>
</gene>
<dbReference type="Pfam" id="PF00528">
    <property type="entry name" value="BPD_transp_1"/>
    <property type="match status" value="1"/>
</dbReference>
<name>A0AA47I994_9CLOT</name>
<dbReference type="GO" id="GO:0055085">
    <property type="term" value="P:transmembrane transport"/>
    <property type="evidence" value="ECO:0007669"/>
    <property type="project" value="InterPro"/>
</dbReference>
<evidence type="ECO:0000256" key="6">
    <source>
        <dbReference type="ARBA" id="ARBA00023136"/>
    </source>
</evidence>
<keyword evidence="6 7" id="KW-0472">Membrane</keyword>
<evidence type="ECO:0000256" key="3">
    <source>
        <dbReference type="ARBA" id="ARBA00022475"/>
    </source>
</evidence>
<evidence type="ECO:0000256" key="7">
    <source>
        <dbReference type="RuleBase" id="RU363032"/>
    </source>
</evidence>
<dbReference type="PROSITE" id="PS50928">
    <property type="entry name" value="ABC_TM1"/>
    <property type="match status" value="1"/>
</dbReference>
<dbReference type="CDD" id="cd06261">
    <property type="entry name" value="TM_PBP2"/>
    <property type="match status" value="1"/>
</dbReference>
<evidence type="ECO:0000259" key="8">
    <source>
        <dbReference type="PROSITE" id="PS50928"/>
    </source>
</evidence>
<feature type="transmembrane region" description="Helical" evidence="7">
    <location>
        <begin position="151"/>
        <end position="172"/>
    </location>
</feature>
<accession>A0AA47I994</accession>
<organism evidence="9 10">
    <name type="scientific">Clostridium estertheticum</name>
    <dbReference type="NCBI Taxonomy" id="238834"/>
    <lineage>
        <taxon>Bacteria</taxon>
        <taxon>Bacillati</taxon>
        <taxon>Bacillota</taxon>
        <taxon>Clostridia</taxon>
        <taxon>Eubacteriales</taxon>
        <taxon>Clostridiaceae</taxon>
        <taxon>Clostridium</taxon>
    </lineage>
</organism>
<reference evidence="9" key="1">
    <citation type="submission" date="2021-11" db="EMBL/GenBank/DDBJ databases">
        <title>Clostridia strains as spoilage organisms.</title>
        <authorList>
            <person name="Wambui J."/>
            <person name="Stevens M.J.A."/>
            <person name="Stephan R."/>
        </authorList>
    </citation>
    <scope>NUCLEOTIDE SEQUENCE</scope>
    <source>
        <strain evidence="9">CF009</strain>
    </source>
</reference>
<dbReference type="EMBL" id="CP086239">
    <property type="protein sequence ID" value="WAG62665.1"/>
    <property type="molecule type" value="Genomic_DNA"/>
</dbReference>
<evidence type="ECO:0000256" key="1">
    <source>
        <dbReference type="ARBA" id="ARBA00004651"/>
    </source>
</evidence>
<feature type="transmembrane region" description="Helical" evidence="7">
    <location>
        <begin position="193"/>
        <end position="216"/>
    </location>
</feature>
<keyword evidence="5 7" id="KW-1133">Transmembrane helix</keyword>
<comment type="similarity">
    <text evidence="7">Belongs to the binding-protein-dependent transport system permease family.</text>
</comment>
<dbReference type="AlphaFoldDB" id="A0AA47I994"/>
<dbReference type="PANTHER" id="PTHR43744:SF12">
    <property type="entry name" value="ABC TRANSPORTER PERMEASE PROTEIN MG189-RELATED"/>
    <property type="match status" value="1"/>
</dbReference>
<evidence type="ECO:0000313" key="9">
    <source>
        <dbReference type="EMBL" id="WAG62665.1"/>
    </source>
</evidence>